<dbReference type="SMART" id="SM00409">
    <property type="entry name" value="IG"/>
    <property type="match status" value="2"/>
</dbReference>
<dbReference type="Pfam" id="PF03028">
    <property type="entry name" value="Dynein_heavy"/>
    <property type="match status" value="1"/>
</dbReference>
<dbReference type="InterPro" id="IPR026983">
    <property type="entry name" value="DHC"/>
</dbReference>
<gene>
    <name evidence="8" type="ORF">P4O66_017557</name>
</gene>
<comment type="caution">
    <text evidence="8">The sequence shown here is derived from an EMBL/GenBank/DDBJ whole genome shotgun (WGS) entry which is preliminary data.</text>
</comment>
<evidence type="ECO:0000256" key="3">
    <source>
        <dbReference type="ARBA" id="ARBA00023136"/>
    </source>
</evidence>
<dbReference type="InterPro" id="IPR013162">
    <property type="entry name" value="CD80_C2-set"/>
</dbReference>
<dbReference type="Gene3D" id="1.20.920.20">
    <property type="match status" value="1"/>
</dbReference>
<feature type="compositionally biased region" description="Polar residues" evidence="6">
    <location>
        <begin position="2258"/>
        <end position="2279"/>
    </location>
</feature>
<dbReference type="EMBL" id="JAROKS010000025">
    <property type="protein sequence ID" value="KAK1786014.1"/>
    <property type="molecule type" value="Genomic_DNA"/>
</dbReference>
<dbReference type="InterPro" id="IPR013783">
    <property type="entry name" value="Ig-like_fold"/>
</dbReference>
<dbReference type="Proteomes" id="UP001239994">
    <property type="component" value="Unassembled WGS sequence"/>
</dbReference>
<dbReference type="PROSITE" id="PS00675">
    <property type="entry name" value="SIGMA54_INTERACT_1"/>
    <property type="match status" value="1"/>
</dbReference>
<dbReference type="GO" id="GO:0030286">
    <property type="term" value="C:dynein complex"/>
    <property type="evidence" value="ECO:0007669"/>
    <property type="project" value="InterPro"/>
</dbReference>
<feature type="coiled-coil region" evidence="5">
    <location>
        <begin position="2640"/>
        <end position="2667"/>
    </location>
</feature>
<evidence type="ECO:0000313" key="8">
    <source>
        <dbReference type="EMBL" id="KAK1786014.1"/>
    </source>
</evidence>
<dbReference type="InterPro" id="IPR041466">
    <property type="entry name" value="Dynein_AAA5_ext"/>
</dbReference>
<keyword evidence="4" id="KW-1015">Disulfide bond</keyword>
<organism evidence="8 9">
    <name type="scientific">Electrophorus voltai</name>
    <dbReference type="NCBI Taxonomy" id="2609070"/>
    <lineage>
        <taxon>Eukaryota</taxon>
        <taxon>Metazoa</taxon>
        <taxon>Chordata</taxon>
        <taxon>Craniata</taxon>
        <taxon>Vertebrata</taxon>
        <taxon>Euteleostomi</taxon>
        <taxon>Actinopterygii</taxon>
        <taxon>Neopterygii</taxon>
        <taxon>Teleostei</taxon>
        <taxon>Ostariophysi</taxon>
        <taxon>Gymnotiformes</taxon>
        <taxon>Gymnotoidei</taxon>
        <taxon>Gymnotidae</taxon>
        <taxon>Electrophorus</taxon>
    </lineage>
</organism>
<feature type="region of interest" description="Disordered" evidence="6">
    <location>
        <begin position="2140"/>
        <end position="2282"/>
    </location>
</feature>
<evidence type="ECO:0000259" key="7">
    <source>
        <dbReference type="PROSITE" id="PS50835"/>
    </source>
</evidence>
<dbReference type="InterPro" id="IPR043160">
    <property type="entry name" value="Dynein_C_barrel"/>
</dbReference>
<feature type="domain" description="Ig-like" evidence="7">
    <location>
        <begin position="120"/>
        <end position="216"/>
    </location>
</feature>
<dbReference type="InterPro" id="IPR027417">
    <property type="entry name" value="P-loop_NTPase"/>
</dbReference>
<dbReference type="Pfam" id="PF08205">
    <property type="entry name" value="C2-set_2"/>
    <property type="match status" value="1"/>
</dbReference>
<dbReference type="Gene3D" id="1.10.287.2620">
    <property type="match status" value="1"/>
</dbReference>
<dbReference type="PROSITE" id="PS50835">
    <property type="entry name" value="IG_LIKE"/>
    <property type="match status" value="4"/>
</dbReference>
<dbReference type="PANTHER" id="PTHR45703:SF36">
    <property type="entry name" value="DYNEIN HEAVY CHAIN, CYTOPLASMIC"/>
    <property type="match status" value="1"/>
</dbReference>
<keyword evidence="9" id="KW-1185">Reference proteome</keyword>
<feature type="compositionally biased region" description="Polar residues" evidence="6">
    <location>
        <begin position="2235"/>
        <end position="2245"/>
    </location>
</feature>
<dbReference type="Pfam" id="PF18199">
    <property type="entry name" value="Dynein_C"/>
    <property type="match status" value="1"/>
</dbReference>
<keyword evidence="3" id="KW-0472">Membrane</keyword>
<proteinExistence type="inferred from homology"/>
<dbReference type="InterPro" id="IPR007110">
    <property type="entry name" value="Ig-like_dom"/>
</dbReference>
<feature type="compositionally biased region" description="Basic and acidic residues" evidence="6">
    <location>
        <begin position="2185"/>
        <end position="2197"/>
    </location>
</feature>
<dbReference type="Gene3D" id="3.40.50.300">
    <property type="entry name" value="P-loop containing nucleotide triphosphate hydrolases"/>
    <property type="match status" value="4"/>
</dbReference>
<evidence type="ECO:0000256" key="6">
    <source>
        <dbReference type="SAM" id="MobiDB-lite"/>
    </source>
</evidence>
<dbReference type="SUPFAM" id="SSF48726">
    <property type="entry name" value="Immunoglobulin"/>
    <property type="match status" value="2"/>
</dbReference>
<keyword evidence="5" id="KW-0175">Coiled coil</keyword>
<dbReference type="InterPro" id="IPR041228">
    <property type="entry name" value="Dynein_C"/>
</dbReference>
<dbReference type="InterPro" id="IPR025662">
    <property type="entry name" value="Sigma_54_int_dom_ATP-bd_1"/>
</dbReference>
<evidence type="ECO:0000256" key="5">
    <source>
        <dbReference type="SAM" id="Coils"/>
    </source>
</evidence>
<feature type="domain" description="Ig-like" evidence="7">
    <location>
        <begin position="535"/>
        <end position="631"/>
    </location>
</feature>
<dbReference type="Pfam" id="PF17852">
    <property type="entry name" value="Dynein_AAA_lid"/>
    <property type="match status" value="1"/>
</dbReference>
<feature type="coiled-coil region" evidence="5">
    <location>
        <begin position="2807"/>
        <end position="2858"/>
    </location>
</feature>
<feature type="domain" description="Ig-like" evidence="7">
    <location>
        <begin position="445"/>
        <end position="532"/>
    </location>
</feature>
<dbReference type="Pfam" id="PF12777">
    <property type="entry name" value="MT"/>
    <property type="match status" value="1"/>
</dbReference>
<reference evidence="8" key="1">
    <citation type="submission" date="2023-03" db="EMBL/GenBank/DDBJ databases">
        <title>Electrophorus voltai genome.</title>
        <authorList>
            <person name="Bian C."/>
        </authorList>
    </citation>
    <scope>NUCLEOTIDE SEQUENCE</scope>
    <source>
        <strain evidence="8">CB-2022</strain>
        <tissue evidence="8">Muscle</tissue>
    </source>
</reference>
<dbReference type="Gene3D" id="2.60.40.10">
    <property type="entry name" value="Immunoglobulins"/>
    <property type="match status" value="5"/>
</dbReference>
<protein>
    <recommendedName>
        <fullName evidence="7">Ig-like domain-containing protein</fullName>
    </recommendedName>
</protein>
<dbReference type="InterPro" id="IPR036179">
    <property type="entry name" value="Ig-like_dom_sf"/>
</dbReference>
<dbReference type="Gene3D" id="3.10.490.20">
    <property type="match status" value="1"/>
</dbReference>
<dbReference type="GO" id="GO:0007018">
    <property type="term" value="P:microtubule-based movement"/>
    <property type="evidence" value="ECO:0007669"/>
    <property type="project" value="InterPro"/>
</dbReference>
<evidence type="ECO:0000256" key="4">
    <source>
        <dbReference type="ARBA" id="ARBA00023157"/>
    </source>
</evidence>
<dbReference type="GO" id="GO:0045505">
    <property type="term" value="F:dynein intermediate chain binding"/>
    <property type="evidence" value="ECO:0007669"/>
    <property type="project" value="InterPro"/>
</dbReference>
<dbReference type="PANTHER" id="PTHR45703">
    <property type="entry name" value="DYNEIN HEAVY CHAIN"/>
    <property type="match status" value="1"/>
</dbReference>
<dbReference type="Pfam" id="PF08393">
    <property type="entry name" value="DHC_N2"/>
    <property type="match status" value="1"/>
</dbReference>
<comment type="similarity">
    <text evidence="2">Belongs to the dynein heavy chain family.</text>
</comment>
<evidence type="ECO:0000256" key="2">
    <source>
        <dbReference type="ARBA" id="ARBA00008887"/>
    </source>
</evidence>
<dbReference type="InterPro" id="IPR024317">
    <property type="entry name" value="Dynein_heavy_chain_D4_dom"/>
</dbReference>
<dbReference type="InterPro" id="IPR024743">
    <property type="entry name" value="Dynein_HC_stalk"/>
</dbReference>
<dbReference type="InterPro" id="IPR003599">
    <property type="entry name" value="Ig_sub"/>
</dbReference>
<dbReference type="SUPFAM" id="SSF52540">
    <property type="entry name" value="P-loop containing nucleoside triphosphate hydrolases"/>
    <property type="match status" value="1"/>
</dbReference>
<name>A0AAD8YTE6_9TELE</name>
<sequence>MILSIFLTDLDGSDVLIETHVTGVLGEDVYLNCQYTGKDEIEYSSWNRMDSSKSSTRMAGFKYGRISFSKESFSSPASITNLTVKVHLDSLDMEGHYACVFSSDDWEWKESLFLTVLAQPDISTHVDDELVNGIPYQSVSCSASHGKPAGVISWRVRSGAPAGYMLPATSTNSTHPDGTTSVASLLRVPVHLNNESRVTCVVQHPAWSKPRTSDIQLQTFVFPTVNMEMRLTKKEGKDLVEVECRATGGRPHPDITWSLPSSTDAPPPQNCGQGLQSVASCWWFPTYLFEGENITCVFGYSVLSAAQTRTITLPTYHLRSLQLKRDSIGMNSENTSIVLTLEQGDRNIIIGMEILGNVPSYEISCSNLCVLLVHSVNAAVQFHLDGEPLSEDIAVVDSELSITGPVGTILAGQYQCQASYHKHTASLQFEIKVNPRILLPVSFPPNISVNLRKEADSIYVECLALDATPAANISWILPEDLNTTVKSDITSSNRSHSVRSVLTLPACWPQVLTVQCVVDHSDLADTERRELVFPPCVHARVMLISSRVWENGVAYAVVECRADNVTPDAAITWSMQCKRGLSALRSSRPQQRKGAQVWSSTRLSLLSYAGCTVTCSLDQDGQKGHNGKSIDIPLIGPSEIHVSVGPQRDPTLWAAVCKYRGDAVIPNISWVISDQNITTIRPRVHTNNENITVLATSAYEFRRHQHEDENLTCVIQNDYGEDMRKTIHVPKYFISSIAVLNNTVALRESRGQQPALHRVTLQPAIPQQRVLFRVYGNTPEYKFTCFRADGSAADTVATALFFAKPVSERDAGMYMCHASWKQHKASIFVQVDVTSQETSIFMSASKRDRTKLRPEFSTKGSALRRDDHDMYIACNPVSVPALPPLKYMLSASTGESLPGHTPNKPLASKPADLSVVQLPQLVAKVGPELATGQFTWMEGPCLTAAALGTDIPFKVIKHPQEIGSRPYELCVVPPSKAGPDHYIFSPTSVTHIQDGQSVGVWSLAGWYQEAVLWKALRDIPFFRSYLLRKGFMRWRRNIRRIVFRRRRDLLHTHMLIAVPQISHALLHFNRLLEELSRVCWIPQDESRTFTLLEFQTRLSKVSQESRGFLERFLHYRSLILTTVRDFSHSAYQELHQQVELSAQGQRGLPLHTQQASTRRLRQQLEQTGRVQHKLGRFAALVDHMIVQGLVTISRREITAFHTRVLKREQGAVGSVFQAELIFGEDSQLTVFPPLHLFQEALRGTLCSVHDSVLQVGEDLVSLSRLIMSFSEFDKTESFLTSDGRISSLKKPCVVSTSTLVLPKRISLQVQGKRLHMQYCALSRTQLEWHLQLHAGTQEVEKEQARITQEAFQEIHQLCESHSWLVDTYFFISQWRPASLESMRGWSALQYEEHVQKVQLWIERVRSMPPAFTTSNKLLTVNLSHIREKLEPMLNTIEEDALRFLSEELQLHSENLKSELKKVIESLKSEPTDFNGQTNYIGMVHGPVKFYKEKSVDMQAQLKFICSLQEIVQLNCRSSTPGKQPLVEQTHDLWNHFVPLLERAEEMVTRQLPSVVNMLDSTFSSLTEQVRELVSKATAGPTVGLMSATLTGMCKQLHDLSRTSKSLRGHPLDLTFVTRAKQTVEAQMGLWELLTMSSAQIREWKLLLFSKFVVSRSQEKVTKWLEQAAILAKVITSHNAVLQETLHTLESFNQQLSVLAKLSNPTVKHKHWTNIFKGMGLLYVPDQNLTVADLMTKGLWEHRDNITKICSDAQAEADMQWELHRLQRCWEGSTFRLAKLIFTLWHDNSPALGEAPRKKPDADLVSNQHSWDSGTFTIIEELLDLFERYQKKWVFLSKIFHETFVSTQNVDLVTVLAEVKGGLESAFEWKRIMKYRNSAIDKSGTSIKPSLQDPGLMSASTEVQARNLFVVAYIWSFGGHLHPRHWPQFDLLARKALLESRYKIEVPTQGTVFEHFFNFADTMLEDSTRVVDFTRNKGPKHSYTSVPQYGKCAYLMDLMLEAHQSVLLVGETGSGKTKLGKSLLSPPKIHVHLPVSPLLHPADLRSLLESIGRRKARLDFLGAIMQYPGLVLFLDDLHEAPFANVLTIARLWMHECFRTFGDRLSSDEECQKLVSILTQMSEENFGSSIVTECQTREDLSSPACQSKSRKADHISQSLHLKPVPQDMEESTISRKESVESPIAEGIESHSKQVEKSEWCSEEENSSDYSVSSSETEEDCYSSASSNRRKQEESDYDSASSTVTGNPQIPPSSPRDTKLWRSSTKVNQSMASQQVLNQSDVPTCKKPQDSSKMFLQLLLDSGSSIRNVVFSSDICGPSKTIAEHQFRCQFAYLERDMAVLVQQLAHIVANREEGDNCNSAPYAVYHQRVCQLTHVLRALLVPGGHGVLFRAAKKTGRKSTVRLAAYLTGYRIIEVHHRNEGKLKEMWKEAERHICLCGGHVVFLIHEDTSQAVRDELLVVMDTGTFPRHYTDEKLKVPNSGTLVNNTQCHLKYDQVLEKCFTNAQRNIHVFLLVPINRVAYERQAGQLASAVAHITKAVTLCCCVEVYQPWSSDTLVEIASRQIQITNIDIKVDATLVGSITQAMAGIHTSATAYASSLLNIHPFSPQTFIELIAYFCYLYDHLGEEGRGNTNRVATVVTRVKEMIATAQTYSEEVLRLEDQYENTQKVSPLYQAALKAIQSLSQSDLDEVRHYRRPPHGVVILMDSICMLFDRPCNWESCKQLLGKPGFLQELEFFDRSKVSDEMLQKLSEIVQSPNFQRCAVHSVSRACESLCCWVRAVYQYASVQRLMAPQKALKRRLARSMAESRARLREDRLQEEEERKRLEEMEEQREVIQNHLEELEAQVHKIKGQEEEATAAIQQVRFFTEKWSAALKETERNSQTLSGDALIVAAAVAYLGPFQPHIRLELLEKWQALCLTGQINLSPEDPRTSLFGGAQSSTDSLFEPIPVDPDLQRALARAVGLDHCAVQGVNPYLVLKLLLMGHSTPWAHCWALLTHTQQHEELSSHTLLLKGLFPGENGCSHKEDDYELVLSADDPELLDKLRHGAKTGLRVLVTHIEQAVPTKELVSMLARPAGSHFLEKVRPTAACHPAFRLVLSTPLPVHALLDEIHPLILEKVKVIDLSLSTSQVRDVILSDLLQSECSGLWVQHCQATRDKHTLQEKLQIEEASLMQYILKSVTPLLQDPGFLPQVSVCQNSSLLLQAQLEGLAAECDRHRPLLSSFHQRAAVATALYKALEEVQRLSPFYNFRLRDFLIALRQTLVLKGRPNVRSSRGAEGAETSVVVSEITHRVVSHLLAQYRPCLFQQHAELLRLLMSVSLMHEGCTEAERVTFLKGFSGIKFPQCASPPTECSDAELPNWISPHVHAEVCLLDRTSPFRGLVSSLRNSSRQWQEYLHFPSSTVVGPVPCQSHSHLTMLQRAILWKTLFPEWLAGVADDLAACQYGRTADGPHIGCSLNLLSSLLSRNKGPIIVHLPGQSTDRLGCVHPLHWIKQAAQYQADRKGQVKVTVLSFGSECQRDAVLSALDTAVQSGHWLVLNNCHLLDHWDAEVITQLKHLLSCTTRGLGADQGLVPDRDAADNRVHPDFRLWFITKGRNPLSVPAIVRIHALFLACDSHWDLKSELCCSLRHVLATARLAACPRRGTSTTEPLLRCAVLHSVLLQRQKLKSLGQGKMYNWSQEDLHSLAEAHLHIARHCTDPTGALEYIADAYLYEEDVLRGLEHCVLTTLNTLNITEAQALGFSEGMSSAMQKEKGRTLCVLLLKSQSTRRHADDLNHAEELSDYRRTLGRLWALREQMGGQAESHAVAEGTAWLGPLPAFLQTEWNLLRETLSSVLEGVSQPSQDLSASPYTISELEIRADLLRMYRQQGSNSSPQTYCLSAFTNPRGFLASLIRETICNKHRDASHVSLHFQVLEAAAVPSSVSSDGVYLCGLELHGALWDTRLRALHATLSPNPCALPLLWVRALVRDEHLSSPDNLHTSSSSMQLYNCPLYVHSQNKDGGWSLSEENIVTHIPLKTKLDPALCTLRRVRLVSTLKEKELSC</sequence>
<dbReference type="GO" id="GO:0008569">
    <property type="term" value="F:minus-end-directed microtubule motor activity"/>
    <property type="evidence" value="ECO:0007669"/>
    <property type="project" value="InterPro"/>
</dbReference>
<dbReference type="Pfam" id="PF12775">
    <property type="entry name" value="AAA_7"/>
    <property type="match status" value="1"/>
</dbReference>
<dbReference type="InterPro" id="IPR013602">
    <property type="entry name" value="Dynein_heavy_linker"/>
</dbReference>
<feature type="domain" description="Ig-like" evidence="7">
    <location>
        <begin position="223"/>
        <end position="312"/>
    </location>
</feature>
<dbReference type="GO" id="GO:0051959">
    <property type="term" value="F:dynein light intermediate chain binding"/>
    <property type="evidence" value="ECO:0007669"/>
    <property type="project" value="InterPro"/>
</dbReference>
<accession>A0AAD8YTE6</accession>
<evidence type="ECO:0000313" key="9">
    <source>
        <dbReference type="Proteomes" id="UP001239994"/>
    </source>
</evidence>
<dbReference type="GO" id="GO:0016020">
    <property type="term" value="C:membrane"/>
    <property type="evidence" value="ECO:0007669"/>
    <property type="project" value="UniProtKB-SubCell"/>
</dbReference>
<comment type="subcellular location">
    <subcellularLocation>
        <location evidence="1">Membrane</location>
        <topology evidence="1">Single-pass membrane protein</topology>
    </subcellularLocation>
</comment>
<dbReference type="InterPro" id="IPR004273">
    <property type="entry name" value="Dynein_heavy_D6_P-loop"/>
</dbReference>
<dbReference type="Pfam" id="PF12780">
    <property type="entry name" value="AAA_8"/>
    <property type="match status" value="1"/>
</dbReference>
<evidence type="ECO:0000256" key="1">
    <source>
        <dbReference type="ARBA" id="ARBA00004167"/>
    </source>
</evidence>